<dbReference type="Pfam" id="PF03190">
    <property type="entry name" value="Thioredox_DsbH"/>
    <property type="match status" value="1"/>
</dbReference>
<keyword evidence="1" id="KW-0175">Coiled coil</keyword>
<dbReference type="InterPro" id="IPR024705">
    <property type="entry name" value="Ssp411"/>
</dbReference>
<feature type="domain" description="Spermatogenesis-associated protein 20-like TRX" evidence="2">
    <location>
        <begin position="13"/>
        <end position="173"/>
    </location>
</feature>
<evidence type="ECO:0000259" key="2">
    <source>
        <dbReference type="Pfam" id="PF03190"/>
    </source>
</evidence>
<dbReference type="SUPFAM" id="SSF48208">
    <property type="entry name" value="Six-hairpin glycosidases"/>
    <property type="match status" value="1"/>
</dbReference>
<dbReference type="RefSeq" id="WP_238380758.1">
    <property type="nucleotide sequence ID" value="NZ_FNCA01000004.1"/>
</dbReference>
<organism evidence="3 4">
    <name type="scientific">Methanolobus vulcani</name>
    <dbReference type="NCBI Taxonomy" id="38026"/>
    <lineage>
        <taxon>Archaea</taxon>
        <taxon>Methanobacteriati</taxon>
        <taxon>Methanobacteriota</taxon>
        <taxon>Stenosarchaea group</taxon>
        <taxon>Methanomicrobia</taxon>
        <taxon>Methanosarcinales</taxon>
        <taxon>Methanosarcinaceae</taxon>
        <taxon>Methanolobus</taxon>
    </lineage>
</organism>
<dbReference type="Gene3D" id="1.50.10.10">
    <property type="match status" value="2"/>
</dbReference>
<dbReference type="InterPro" id="IPR008928">
    <property type="entry name" value="6-hairpin_glycosidase_sf"/>
</dbReference>
<dbReference type="InterPro" id="IPR036249">
    <property type="entry name" value="Thioredoxin-like_sf"/>
</dbReference>
<dbReference type="Proteomes" id="UP000199259">
    <property type="component" value="Unassembled WGS sequence"/>
</dbReference>
<reference evidence="3 4" key="1">
    <citation type="submission" date="2016-10" db="EMBL/GenBank/DDBJ databases">
        <authorList>
            <person name="Varghese N."/>
            <person name="Submissions S."/>
        </authorList>
    </citation>
    <scope>NUCLEOTIDE SEQUENCE [LARGE SCALE GENOMIC DNA]</scope>
    <source>
        <strain evidence="3 4">PL 12/M</strain>
    </source>
</reference>
<dbReference type="Gene3D" id="3.40.30.10">
    <property type="entry name" value="Glutaredoxin"/>
    <property type="match status" value="1"/>
</dbReference>
<name>A0A7Z7AWN6_9EURY</name>
<dbReference type="SUPFAM" id="SSF52833">
    <property type="entry name" value="Thioredoxin-like"/>
    <property type="match status" value="1"/>
</dbReference>
<keyword evidence="4" id="KW-1185">Reference proteome</keyword>
<gene>
    <name evidence="3" type="ORF">SAMN04488589_1550</name>
</gene>
<feature type="coiled-coil region" evidence="1">
    <location>
        <begin position="163"/>
        <end position="190"/>
    </location>
</feature>
<dbReference type="PIRSF" id="PIRSF006402">
    <property type="entry name" value="UCP006402_thioredoxin"/>
    <property type="match status" value="1"/>
</dbReference>
<protein>
    <recommendedName>
        <fullName evidence="2">Spermatogenesis-associated protein 20-like TRX domain-containing protein</fullName>
    </recommendedName>
</protein>
<evidence type="ECO:0000313" key="3">
    <source>
        <dbReference type="EMBL" id="SDF85798.1"/>
    </source>
</evidence>
<evidence type="ECO:0000313" key="4">
    <source>
        <dbReference type="Proteomes" id="UP000199259"/>
    </source>
</evidence>
<evidence type="ECO:0000256" key="1">
    <source>
        <dbReference type="SAM" id="Coils"/>
    </source>
</evidence>
<dbReference type="InterPro" id="IPR012341">
    <property type="entry name" value="6hp_glycosidase-like_sf"/>
</dbReference>
<sequence>MNNNNRYQDCKYNRLKDEKSPYLLQHSKNPVDWYPWGDEAFKKAKEEDKPIFLSVGYSTCHWCHVMERESFENDSVAELLNGSFISIKVDREERPDIDNIYMAVCQAITGRGGWPLTILMTPDRKPFYAATYIPRESRYGVPGMLEMLPAISRLWKSKRHELLDSAEAIIDAVSEDNREKNKDIRTVNKEFLRKTFDQLYSIFDEEYAGFGRAPKFPTVHNLTFLLRYWRRTGNALALEMVERTLEAMRMGGIYDHIGYGVHRYSTDRQWLLPHFEKMLYDQAMMVITLSEAYQATANPEYKNTAMEILSYLERDMTSPEGGFYSAEDADSEGVEGKFYLWTAAEIEEILGKEHAEIFSKIFNVRNEGNFAEEHSNNLTGNNILYTTESIQNIRIWNGEHGDYILRSIEKSRKKLFNEREKRVHPSKDDKILTDWNGLTIAAFSKAAQAFDNEEYTIAATKAVNFFMENLTDTDGKMKHRYRDGEVAIDAFLEDYAFFTWGLIELYQTTFHINYLEHALKLTNYLIAHFHDKENGGFFHTSDEAEEMIFRSKEVYDGAIPSGNSVTAMNLLRLAKITGNPELEELAGRTLRVFAEKVKSAPAGYTQFMSAIDLALNGSVEIVIDGEKDDNDAMEIISFINERFIPEKVVVLKDKNDADKIAGIAPYTKDMVMTDNRTTVHICQDHNCKLPYNDIEKIKEQIEALSHI</sequence>
<dbReference type="GO" id="GO:0005975">
    <property type="term" value="P:carbohydrate metabolic process"/>
    <property type="evidence" value="ECO:0007669"/>
    <property type="project" value="InterPro"/>
</dbReference>
<dbReference type="AlphaFoldDB" id="A0A7Z7AWN6"/>
<dbReference type="CDD" id="cd02955">
    <property type="entry name" value="SSP411"/>
    <property type="match status" value="1"/>
</dbReference>
<accession>A0A7Z7AWN6</accession>
<dbReference type="PANTHER" id="PTHR42899">
    <property type="entry name" value="SPERMATOGENESIS-ASSOCIATED PROTEIN 20"/>
    <property type="match status" value="1"/>
</dbReference>
<dbReference type="EMBL" id="FNCA01000004">
    <property type="protein sequence ID" value="SDF85798.1"/>
    <property type="molecule type" value="Genomic_DNA"/>
</dbReference>
<comment type="caution">
    <text evidence="3">The sequence shown here is derived from an EMBL/GenBank/DDBJ whole genome shotgun (WGS) entry which is preliminary data.</text>
</comment>
<dbReference type="PANTHER" id="PTHR42899:SF1">
    <property type="entry name" value="SPERMATOGENESIS-ASSOCIATED PROTEIN 20"/>
    <property type="match status" value="1"/>
</dbReference>
<proteinExistence type="predicted"/>
<dbReference type="InterPro" id="IPR004879">
    <property type="entry name" value="Ssp411-like_TRX"/>
</dbReference>